<evidence type="ECO:0000256" key="1">
    <source>
        <dbReference type="ARBA" id="ARBA00004651"/>
    </source>
</evidence>
<comment type="subcellular location">
    <subcellularLocation>
        <location evidence="1">Cell membrane</location>
        <topology evidence="1">Multi-pass membrane protein</topology>
    </subcellularLocation>
</comment>
<sequence>MIVLKLYRSHQGKIILVAVILAFVLGIIEPKMFSHLQFISDSFINLLKLCALPIVLTSLIVTIGHLDQLHDLKQVARNSVIYILITEIIAVTIGMSLFNLVHIGGNVSASGLLSGAKYTDSTSTAIDPTHIFNYLFSSNIFKSLANFDVLPIVVFSILFGLTCALHREKARPVLEVMQSTRELFLALLNGVMYIAPLAIFVMIGTSVADSYLSGALSANLVALLQFVGLFFCGLFLHFLWQVILVVTLYKNLNVKILLEEGVPIFTTAFVSSSSLATLPIALEKAVKLGGKPKVVNFMLPICASMNFASGMMYEMAACLFFMHILGIHPDFIQQVLLAVACILTGIAVGGIPETSMVSFVTVFGMANIPLSAIAILMPLDRVVDRIRTMVNIFGNTCGTMIVSKTIKD</sequence>
<dbReference type="InterPro" id="IPR001991">
    <property type="entry name" value="Na-dicarboxylate_symporter"/>
</dbReference>
<dbReference type="PANTHER" id="PTHR42865:SF7">
    <property type="entry name" value="PROTON_GLUTAMATE-ASPARTATE SYMPORTER"/>
    <property type="match status" value="1"/>
</dbReference>
<evidence type="ECO:0000313" key="9">
    <source>
        <dbReference type="Proteomes" id="UP000236655"/>
    </source>
</evidence>
<evidence type="ECO:0000313" key="8">
    <source>
        <dbReference type="EMBL" id="AUR52259.1"/>
    </source>
</evidence>
<evidence type="ECO:0000256" key="7">
    <source>
        <dbReference type="SAM" id="Phobius"/>
    </source>
</evidence>
<dbReference type="KEGG" id="nba:CUN60_08115"/>
<evidence type="ECO:0000256" key="4">
    <source>
        <dbReference type="ARBA" id="ARBA00022692"/>
    </source>
</evidence>
<feature type="transmembrane region" description="Helical" evidence="7">
    <location>
        <begin position="223"/>
        <end position="249"/>
    </location>
</feature>
<keyword evidence="5 7" id="KW-1133">Transmembrane helix</keyword>
<feature type="transmembrane region" description="Helical" evidence="7">
    <location>
        <begin position="294"/>
        <end position="322"/>
    </location>
</feature>
<dbReference type="EMBL" id="CP024847">
    <property type="protein sequence ID" value="AUR52259.1"/>
    <property type="molecule type" value="Genomic_DNA"/>
</dbReference>
<dbReference type="GO" id="GO:0015293">
    <property type="term" value="F:symporter activity"/>
    <property type="evidence" value="ECO:0007669"/>
    <property type="project" value="UniProtKB-KW"/>
</dbReference>
<dbReference type="GO" id="GO:0005886">
    <property type="term" value="C:plasma membrane"/>
    <property type="evidence" value="ECO:0007669"/>
    <property type="project" value="UniProtKB-SubCell"/>
</dbReference>
<evidence type="ECO:0000256" key="5">
    <source>
        <dbReference type="ARBA" id="ARBA00022989"/>
    </source>
</evidence>
<keyword evidence="2" id="KW-0813">Transport</keyword>
<feature type="transmembrane region" description="Helical" evidence="7">
    <location>
        <begin position="43"/>
        <end position="67"/>
    </location>
</feature>
<dbReference type="AlphaFoldDB" id="A0A2I7N736"/>
<feature type="transmembrane region" description="Helical" evidence="7">
    <location>
        <begin position="12"/>
        <end position="28"/>
    </location>
</feature>
<feature type="transmembrane region" description="Helical" evidence="7">
    <location>
        <begin position="79"/>
        <end position="103"/>
    </location>
</feature>
<evidence type="ECO:0000256" key="3">
    <source>
        <dbReference type="ARBA" id="ARBA00022475"/>
    </source>
</evidence>
<organism evidence="8 9">
    <name type="scientific">Aquella oligotrophica</name>
    <dbReference type="NCBI Taxonomy" id="2067065"/>
    <lineage>
        <taxon>Bacteria</taxon>
        <taxon>Pseudomonadati</taxon>
        <taxon>Pseudomonadota</taxon>
        <taxon>Betaproteobacteria</taxon>
        <taxon>Neisseriales</taxon>
        <taxon>Neisseriaceae</taxon>
        <taxon>Aquella</taxon>
    </lineage>
</organism>
<protein>
    <recommendedName>
        <fullName evidence="10">Dicarboxylate/amino acid:cation symporter</fullName>
    </recommendedName>
</protein>
<evidence type="ECO:0008006" key="10">
    <source>
        <dbReference type="Google" id="ProtNLM"/>
    </source>
</evidence>
<dbReference type="InterPro" id="IPR036458">
    <property type="entry name" value="Na:dicarbo_symporter_sf"/>
</dbReference>
<dbReference type="Pfam" id="PF00375">
    <property type="entry name" value="SDF"/>
    <property type="match status" value="1"/>
</dbReference>
<dbReference type="PRINTS" id="PR00173">
    <property type="entry name" value="EDTRNSPORT"/>
</dbReference>
<gene>
    <name evidence="8" type="ORF">CUN60_08115</name>
</gene>
<dbReference type="Gene3D" id="1.10.3860.10">
    <property type="entry name" value="Sodium:dicarboxylate symporter"/>
    <property type="match status" value="1"/>
</dbReference>
<feature type="transmembrane region" description="Helical" evidence="7">
    <location>
        <begin position="183"/>
        <end position="203"/>
    </location>
</feature>
<proteinExistence type="predicted"/>
<keyword evidence="4 7" id="KW-0812">Transmembrane</keyword>
<dbReference type="Proteomes" id="UP000236655">
    <property type="component" value="Chromosome"/>
</dbReference>
<dbReference type="PANTHER" id="PTHR42865">
    <property type="entry name" value="PROTON/GLUTAMATE-ASPARTATE SYMPORTER"/>
    <property type="match status" value="1"/>
</dbReference>
<evidence type="ECO:0000256" key="6">
    <source>
        <dbReference type="ARBA" id="ARBA00023136"/>
    </source>
</evidence>
<reference evidence="9" key="1">
    <citation type="submission" date="2017-11" db="EMBL/GenBank/DDBJ databases">
        <authorList>
            <person name="Chan K.G."/>
            <person name="Lee L.S."/>
        </authorList>
    </citation>
    <scope>NUCLEOTIDE SEQUENCE [LARGE SCALE GENOMIC DNA]</scope>
    <source>
        <strain evidence="9">DSM 100970</strain>
    </source>
</reference>
<keyword evidence="6 7" id="KW-0472">Membrane</keyword>
<feature type="transmembrane region" description="Helical" evidence="7">
    <location>
        <begin position="144"/>
        <end position="162"/>
    </location>
</feature>
<name>A0A2I7N736_9NEIS</name>
<keyword evidence="3" id="KW-1003">Cell membrane</keyword>
<feature type="transmembrane region" description="Helical" evidence="7">
    <location>
        <begin position="334"/>
        <end position="351"/>
    </location>
</feature>
<evidence type="ECO:0000256" key="2">
    <source>
        <dbReference type="ARBA" id="ARBA00022448"/>
    </source>
</evidence>
<keyword evidence="9" id="KW-1185">Reference proteome</keyword>
<dbReference type="SUPFAM" id="SSF118215">
    <property type="entry name" value="Proton glutamate symport protein"/>
    <property type="match status" value="1"/>
</dbReference>
<feature type="transmembrane region" description="Helical" evidence="7">
    <location>
        <begin position="357"/>
        <end position="379"/>
    </location>
</feature>
<accession>A0A2I7N736</accession>